<reference evidence="17 18" key="1">
    <citation type="journal article" date="2014" name="Int. J. Syst. Evol. Microbiol.">
        <title>Complete genome sequence of Corynebacterium casei LMG S-19264T (=DSM 44701T), isolated from a smear-ripened cheese.</title>
        <authorList>
            <consortium name="US DOE Joint Genome Institute (JGI-PGF)"/>
            <person name="Walter F."/>
            <person name="Albersmeier A."/>
            <person name="Kalinowski J."/>
            <person name="Ruckert C."/>
        </authorList>
    </citation>
    <scope>NUCLEOTIDE SEQUENCE [LARGE SCALE GENOMIC DNA]</scope>
    <source>
        <strain evidence="17 18">CGMCC 1.9161</strain>
    </source>
</reference>
<feature type="active site" description="Charge relay system" evidence="14">
    <location>
        <position position="189"/>
    </location>
</feature>
<proteinExistence type="inferred from homology"/>
<evidence type="ECO:0000256" key="12">
    <source>
        <dbReference type="ARBA" id="ARBA00023016"/>
    </source>
</evidence>
<evidence type="ECO:0000256" key="6">
    <source>
        <dbReference type="ARBA" id="ARBA00022670"/>
    </source>
</evidence>
<dbReference type="Pfam" id="PF13180">
    <property type="entry name" value="PDZ_2"/>
    <property type="match status" value="2"/>
</dbReference>
<keyword evidence="6" id="KW-0645">Protease</keyword>
<evidence type="ECO:0000256" key="10">
    <source>
        <dbReference type="ARBA" id="ARBA00022801"/>
    </source>
</evidence>
<comment type="subcellular location">
    <subcellularLocation>
        <location evidence="2">Periplasm</location>
    </subcellularLocation>
</comment>
<feature type="binding site" evidence="15">
    <location>
        <begin position="261"/>
        <end position="263"/>
    </location>
    <ligand>
        <name>substrate</name>
    </ligand>
</feature>
<dbReference type="PROSITE" id="PS50106">
    <property type="entry name" value="PDZ"/>
    <property type="match status" value="2"/>
</dbReference>
<dbReference type="SMART" id="SM00228">
    <property type="entry name" value="PDZ"/>
    <property type="match status" value="2"/>
</dbReference>
<feature type="binding site" evidence="15">
    <location>
        <position position="189"/>
    </location>
    <ligand>
        <name>substrate</name>
    </ligand>
</feature>
<dbReference type="Gene3D" id="2.40.10.120">
    <property type="match status" value="1"/>
</dbReference>
<dbReference type="Pfam" id="PF13365">
    <property type="entry name" value="Trypsin_2"/>
    <property type="match status" value="1"/>
</dbReference>
<name>A0A917V3U7_9HYPH</name>
<evidence type="ECO:0000256" key="4">
    <source>
        <dbReference type="ARBA" id="ARBA00013035"/>
    </source>
</evidence>
<feature type="domain" description="PDZ" evidence="16">
    <location>
        <begin position="302"/>
        <end position="398"/>
    </location>
</feature>
<evidence type="ECO:0000259" key="16">
    <source>
        <dbReference type="PROSITE" id="PS50106"/>
    </source>
</evidence>
<dbReference type="AlphaFoldDB" id="A0A917V3U7"/>
<dbReference type="PROSITE" id="PS51318">
    <property type="entry name" value="TAT"/>
    <property type="match status" value="1"/>
</dbReference>
<feature type="active site" description="Charge relay system" evidence="14">
    <location>
        <position position="263"/>
    </location>
</feature>
<comment type="caution">
    <text evidence="17">The sequence shown here is derived from an EMBL/GenBank/DDBJ whole genome shotgun (WGS) entry which is preliminary data.</text>
</comment>
<dbReference type="PANTHER" id="PTHR22939">
    <property type="entry name" value="SERINE PROTEASE FAMILY S1C HTRA-RELATED"/>
    <property type="match status" value="1"/>
</dbReference>
<keyword evidence="12" id="KW-0346">Stress response</keyword>
<dbReference type="InterPro" id="IPR001940">
    <property type="entry name" value="Peptidase_S1C"/>
</dbReference>
<organism evidence="17 18">
    <name type="scientific">Salinarimonas ramus</name>
    <dbReference type="NCBI Taxonomy" id="690164"/>
    <lineage>
        <taxon>Bacteria</taxon>
        <taxon>Pseudomonadati</taxon>
        <taxon>Pseudomonadota</taxon>
        <taxon>Alphaproteobacteria</taxon>
        <taxon>Hyphomicrobiales</taxon>
        <taxon>Salinarimonadaceae</taxon>
        <taxon>Salinarimonas</taxon>
    </lineage>
</organism>
<dbReference type="NCBIfam" id="TIGR02037">
    <property type="entry name" value="degP_htrA_DO"/>
    <property type="match status" value="1"/>
</dbReference>
<comment type="similarity">
    <text evidence="3">Belongs to the peptidase S1C family.</text>
</comment>
<comment type="catalytic activity">
    <reaction evidence="1">
        <text>Acts on substrates that are at least partially unfolded. The cleavage site P1 residue is normally between a pair of hydrophobic residues, such as Val-|-Val.</text>
        <dbReference type="EC" id="3.4.21.107"/>
    </reaction>
</comment>
<dbReference type="InterPro" id="IPR036034">
    <property type="entry name" value="PDZ_sf"/>
</dbReference>
<gene>
    <name evidence="17" type="primary">dop</name>
    <name evidence="17" type="ORF">GCM10011322_23440</name>
</gene>
<feature type="binding site" evidence="15">
    <location>
        <position position="159"/>
    </location>
    <ligand>
        <name>substrate</name>
    </ligand>
</feature>
<dbReference type="CDD" id="cd10839">
    <property type="entry name" value="cpPDZ1_DegP-like"/>
    <property type="match status" value="1"/>
</dbReference>
<keyword evidence="11" id="KW-0720">Serine protease</keyword>
<evidence type="ECO:0000313" key="18">
    <source>
        <dbReference type="Proteomes" id="UP000600449"/>
    </source>
</evidence>
<protein>
    <recommendedName>
        <fullName evidence="5">Probable periplasmic serine endoprotease DegP-like</fullName>
        <ecNumber evidence="4">3.4.21.107</ecNumber>
    </recommendedName>
    <alternativeName>
        <fullName evidence="13">Protease Do</fullName>
    </alternativeName>
</protein>
<dbReference type="Gene3D" id="2.30.42.10">
    <property type="match status" value="2"/>
</dbReference>
<dbReference type="GO" id="GO:0006508">
    <property type="term" value="P:proteolysis"/>
    <property type="evidence" value="ECO:0007669"/>
    <property type="project" value="UniProtKB-KW"/>
</dbReference>
<accession>A0A917V3U7</accession>
<dbReference type="GO" id="GO:0042597">
    <property type="term" value="C:periplasmic space"/>
    <property type="evidence" value="ECO:0007669"/>
    <property type="project" value="UniProtKB-SubCell"/>
</dbReference>
<keyword evidence="8" id="KW-0677">Repeat</keyword>
<dbReference type="SUPFAM" id="SSF50494">
    <property type="entry name" value="Trypsin-like serine proteases"/>
    <property type="match status" value="1"/>
</dbReference>
<dbReference type="FunFam" id="2.40.10.120:FF:000007">
    <property type="entry name" value="Periplasmic serine endoprotease DegP-like"/>
    <property type="match status" value="1"/>
</dbReference>
<feature type="active site" description="Charge relay system" evidence="14">
    <location>
        <position position="159"/>
    </location>
</feature>
<dbReference type="SUPFAM" id="SSF50156">
    <property type="entry name" value="PDZ domain-like"/>
    <property type="match status" value="2"/>
</dbReference>
<evidence type="ECO:0000256" key="8">
    <source>
        <dbReference type="ARBA" id="ARBA00022737"/>
    </source>
</evidence>
<feature type="domain" description="PDZ" evidence="16">
    <location>
        <begin position="415"/>
        <end position="502"/>
    </location>
</feature>
<dbReference type="EMBL" id="BMMF01000006">
    <property type="protein sequence ID" value="GGK35807.1"/>
    <property type="molecule type" value="Genomic_DNA"/>
</dbReference>
<evidence type="ECO:0000256" key="3">
    <source>
        <dbReference type="ARBA" id="ARBA00010541"/>
    </source>
</evidence>
<evidence type="ECO:0000256" key="7">
    <source>
        <dbReference type="ARBA" id="ARBA00022729"/>
    </source>
</evidence>
<sequence length="515" mass="53361">MTTNSPDRTTTRRVASRRTALLAAVGIGALGAAGFGAGPFQATLPAQAQTQGESPSGALTLETPDARVPSFADVVERVRPAVVSVRTRLGDEAKVAGGRGMPGLPPGMDLPDDHPLNEFFERFRGGGEGLAPRGPAPRRGAQGSGFFITGDGYLVTNNHVVERAETVEVLMDDGTTLDAEIVGTDPKTDLALLKVEERDDPFAYVEFAPSAPRVGDWVVAIGNPFGLGGTVTAGIVSARGRDIGAGPYDDFLQIDAPVNQGNSGGPAFDQSGQVIGVNTAISSPTGGNVGIAFAIPSETVQRIVAQLRETGEVERGFLGVQIQPVNEDIAAGVGLDEARGAIVGQVTADSPAAEAGLEVGDIVLEVAGEDIEDARDLSRTVAFMDPGESVEVVVFRDGERQTLEVTIGRMPTEEVVTAGREPEAQEFNDLGLQLAPVEGDMDGVAVVEVDPDGPAFEKGIAEGDVIAEVGGEPVANPQDVETALSAAAESGREAVLVRVERDGASRFIAFRLPIG</sequence>
<evidence type="ECO:0000256" key="11">
    <source>
        <dbReference type="ARBA" id="ARBA00022825"/>
    </source>
</evidence>
<dbReference type="InterPro" id="IPR011782">
    <property type="entry name" value="Pept_S1C_Do"/>
</dbReference>
<dbReference type="InterPro" id="IPR001478">
    <property type="entry name" value="PDZ"/>
</dbReference>
<dbReference type="PANTHER" id="PTHR22939:SF130">
    <property type="entry name" value="PERIPLASMIC SERINE ENDOPROTEASE DEGP-LIKE-RELATED"/>
    <property type="match status" value="1"/>
</dbReference>
<evidence type="ECO:0000256" key="13">
    <source>
        <dbReference type="ARBA" id="ARBA00032850"/>
    </source>
</evidence>
<evidence type="ECO:0000256" key="1">
    <source>
        <dbReference type="ARBA" id="ARBA00001772"/>
    </source>
</evidence>
<evidence type="ECO:0000313" key="17">
    <source>
        <dbReference type="EMBL" id="GGK35807.1"/>
    </source>
</evidence>
<dbReference type="InterPro" id="IPR006311">
    <property type="entry name" value="TAT_signal"/>
</dbReference>
<dbReference type="InterPro" id="IPR009003">
    <property type="entry name" value="Peptidase_S1_PA"/>
</dbReference>
<evidence type="ECO:0000256" key="14">
    <source>
        <dbReference type="PIRSR" id="PIRSR611782-1"/>
    </source>
</evidence>
<dbReference type="PRINTS" id="PR00834">
    <property type="entry name" value="PROTEASES2C"/>
</dbReference>
<keyword evidence="18" id="KW-1185">Reference proteome</keyword>
<dbReference type="RefSeq" id="WP_188913087.1">
    <property type="nucleotide sequence ID" value="NZ_BMMF01000006.1"/>
</dbReference>
<keyword evidence="7" id="KW-0732">Signal</keyword>
<dbReference type="EC" id="3.4.21.107" evidence="4"/>
<keyword evidence="10" id="KW-0378">Hydrolase</keyword>
<dbReference type="Proteomes" id="UP000600449">
    <property type="component" value="Unassembled WGS sequence"/>
</dbReference>
<evidence type="ECO:0000256" key="5">
    <source>
        <dbReference type="ARBA" id="ARBA00013958"/>
    </source>
</evidence>
<keyword evidence="9" id="KW-0574">Periplasm</keyword>
<evidence type="ECO:0000256" key="9">
    <source>
        <dbReference type="ARBA" id="ARBA00022764"/>
    </source>
</evidence>
<dbReference type="GO" id="GO:0004252">
    <property type="term" value="F:serine-type endopeptidase activity"/>
    <property type="evidence" value="ECO:0007669"/>
    <property type="project" value="InterPro"/>
</dbReference>
<evidence type="ECO:0000256" key="2">
    <source>
        <dbReference type="ARBA" id="ARBA00004418"/>
    </source>
</evidence>
<evidence type="ECO:0000256" key="15">
    <source>
        <dbReference type="PIRSR" id="PIRSR611782-2"/>
    </source>
</evidence>